<accession>A0A2A6C2M5</accession>
<dbReference type="Proteomes" id="UP000005239">
    <property type="component" value="Unassembled WGS sequence"/>
</dbReference>
<evidence type="ECO:0000313" key="1">
    <source>
        <dbReference type="EnsemblMetazoa" id="PPA40350.1"/>
    </source>
</evidence>
<keyword evidence="2" id="KW-1185">Reference proteome</keyword>
<organism evidence="1 2">
    <name type="scientific">Pristionchus pacificus</name>
    <name type="common">Parasitic nematode worm</name>
    <dbReference type="NCBI Taxonomy" id="54126"/>
    <lineage>
        <taxon>Eukaryota</taxon>
        <taxon>Metazoa</taxon>
        <taxon>Ecdysozoa</taxon>
        <taxon>Nematoda</taxon>
        <taxon>Chromadorea</taxon>
        <taxon>Rhabditida</taxon>
        <taxon>Rhabditina</taxon>
        <taxon>Diplogasteromorpha</taxon>
        <taxon>Diplogasteroidea</taxon>
        <taxon>Neodiplogasteridae</taxon>
        <taxon>Pristionchus</taxon>
    </lineage>
</organism>
<accession>A0A8R1UWG0</accession>
<protein>
    <submittedName>
        <fullName evidence="1">Uncharacterized protein</fullName>
    </submittedName>
</protein>
<name>A0A2A6C2M5_PRIPA</name>
<reference evidence="2" key="1">
    <citation type="journal article" date="2008" name="Nat. Genet.">
        <title>The Pristionchus pacificus genome provides a unique perspective on nematode lifestyle and parasitism.</title>
        <authorList>
            <person name="Dieterich C."/>
            <person name="Clifton S.W."/>
            <person name="Schuster L.N."/>
            <person name="Chinwalla A."/>
            <person name="Delehaunty K."/>
            <person name="Dinkelacker I."/>
            <person name="Fulton L."/>
            <person name="Fulton R."/>
            <person name="Godfrey J."/>
            <person name="Minx P."/>
            <person name="Mitreva M."/>
            <person name="Roeseler W."/>
            <person name="Tian H."/>
            <person name="Witte H."/>
            <person name="Yang S.P."/>
            <person name="Wilson R.K."/>
            <person name="Sommer R.J."/>
        </authorList>
    </citation>
    <scope>NUCLEOTIDE SEQUENCE [LARGE SCALE GENOMIC DNA]</scope>
    <source>
        <strain evidence="2">PS312</strain>
    </source>
</reference>
<evidence type="ECO:0000313" key="2">
    <source>
        <dbReference type="Proteomes" id="UP000005239"/>
    </source>
</evidence>
<sequence>MCDSDPCFLCWCCPQYDSDNEHGHQRDGVAADPIELGYYLNECPPSPPNPVDSLLYPSHYLSTLHPIVVQPPPNVHGAHKIRRLTHDQRFLQSDDLPQSLSTSPGPMIYVVSNGILTSSRPPRWHPTVAPGRAMRTIPPSHSHTRAPPGYTQNPPSRGGAETVEPPPYPEEGPRLAQVPAYPGRGDGTMSAPTLQRRDRPDRI</sequence>
<dbReference type="AlphaFoldDB" id="A0A2A6C2M5"/>
<dbReference type="EnsemblMetazoa" id="PPA40350.1">
    <property type="protein sequence ID" value="PPA40350.1"/>
    <property type="gene ID" value="WBGene00278719"/>
</dbReference>
<reference evidence="1" key="2">
    <citation type="submission" date="2022-06" db="UniProtKB">
        <authorList>
            <consortium name="EnsemblMetazoa"/>
        </authorList>
    </citation>
    <scope>IDENTIFICATION</scope>
    <source>
        <strain evidence="1">PS312</strain>
    </source>
</reference>
<proteinExistence type="predicted"/>
<gene>
    <name evidence="1" type="primary">WBGene00278719</name>
</gene>